<accession>A0A1H2WYV4</accession>
<gene>
    <name evidence="2" type="ORF">SAMN04489725_11746</name>
</gene>
<keyword evidence="1" id="KW-0812">Transmembrane</keyword>
<dbReference type="EMBL" id="FNOJ01000017">
    <property type="protein sequence ID" value="SDW85765.1"/>
    <property type="molecule type" value="Genomic_DNA"/>
</dbReference>
<dbReference type="Proteomes" id="UP000182589">
    <property type="component" value="Unassembled WGS sequence"/>
</dbReference>
<feature type="transmembrane region" description="Helical" evidence="1">
    <location>
        <begin position="259"/>
        <end position="278"/>
    </location>
</feature>
<evidence type="ECO:0000313" key="2">
    <source>
        <dbReference type="EMBL" id="SDW85765.1"/>
    </source>
</evidence>
<keyword evidence="1" id="KW-0472">Membrane</keyword>
<keyword evidence="3" id="KW-1185">Reference proteome</keyword>
<reference evidence="3" key="1">
    <citation type="submission" date="2016-10" db="EMBL/GenBank/DDBJ databases">
        <authorList>
            <person name="Varghese N."/>
        </authorList>
    </citation>
    <scope>NUCLEOTIDE SEQUENCE [LARGE SCALE GENOMIC DNA]</scope>
    <source>
        <strain evidence="3">DSM 12489</strain>
    </source>
</reference>
<dbReference type="RefSeq" id="WP_244885196.1">
    <property type="nucleotide sequence ID" value="NZ_BSRA01000003.1"/>
</dbReference>
<keyword evidence="1" id="KW-1133">Transmembrane helix</keyword>
<organism evidence="2 3">
    <name type="scientific">Alicyclobacillus hesperidum</name>
    <dbReference type="NCBI Taxonomy" id="89784"/>
    <lineage>
        <taxon>Bacteria</taxon>
        <taxon>Bacillati</taxon>
        <taxon>Bacillota</taxon>
        <taxon>Bacilli</taxon>
        <taxon>Bacillales</taxon>
        <taxon>Alicyclobacillaceae</taxon>
        <taxon>Alicyclobacillus</taxon>
    </lineage>
</organism>
<feature type="transmembrane region" description="Helical" evidence="1">
    <location>
        <begin position="232"/>
        <end position="253"/>
    </location>
</feature>
<evidence type="ECO:0000313" key="3">
    <source>
        <dbReference type="Proteomes" id="UP000182589"/>
    </source>
</evidence>
<name>A0A1H2WYV4_9BACL</name>
<feature type="transmembrane region" description="Helical" evidence="1">
    <location>
        <begin position="127"/>
        <end position="151"/>
    </location>
</feature>
<dbReference type="STRING" id="89784.SAMN04489725_11746"/>
<dbReference type="AlphaFoldDB" id="A0A1H2WYV4"/>
<feature type="transmembrane region" description="Helical" evidence="1">
    <location>
        <begin position="196"/>
        <end position="220"/>
    </location>
</feature>
<protein>
    <submittedName>
        <fullName evidence="2">Uncharacterized protein</fullName>
    </submittedName>
</protein>
<proteinExistence type="predicted"/>
<evidence type="ECO:0000256" key="1">
    <source>
        <dbReference type="SAM" id="Phobius"/>
    </source>
</evidence>
<sequence>MRWRWLYSLWGMLLCIAIGSGIVPSALAAQRTTNAGLIRTSATQVPPGQAIGDIVVVGHNLTIAGIADHVLVINGDVTLLPTSRVDMVVDLGGVVHTSPGAKVYTVFHASLTDPFWSGALVTGLGALAVWGGLLAVSIVLTLLLTVIAAALRETIRVPLAEMQRSVRRVGLTGLFVSVGAVAFCALLAATLVGIPFAVLCFFLYAVAAIIGLAVVAVWIGYMVMTDPVQRPVWVVALVGVSLLVAFCNIPFVGLLLFCIAWVVGVGVTTHWLWMLWSMRKGRRRPTNMDK</sequence>
<feature type="transmembrane region" description="Helical" evidence="1">
    <location>
        <begin position="171"/>
        <end position="190"/>
    </location>
</feature>